<feature type="signal peptide" evidence="2">
    <location>
        <begin position="1"/>
        <end position="20"/>
    </location>
</feature>
<accession>A0ABS6YAD8</accession>
<name>A0ABS6YAD8_9BACT</name>
<sequence>MLRKNLILFFLFLCALSIDARNDSITATYQLEGVKIYGSKQPVNALSLQPIQSFDNLQMQQLGFHRISDAVKYFAGVAVKDYGGQGGLKTISLRGLSSHHTAVSYDGLVLSNLQAGQIDIGRFTTDGVTQTSVALGHSSALLQTARHYASAGVLMIETDGKAFFYSNKHTSVNGSLTLGSFNYYQPAFRLWQKINPTTSIGANVTYIKSKGDYPFTLKNGSLTTKEKRQNDDISSLNSELNLFHLFKEGMLLQSKVNYYHSERGLPGGVILYNHDAKERLWDDNFAFQTTLQMPLLDQRMQMKAILNYSYARNKYIDLGSQYPTGMLKEINSQNEFYLSSAFAYTLSSALTLSLSQDFSLNKLLENAAITAQPVRFTSLTALNFKCHYKRFKGEGTLVSSFSSEKTKNNSSVLTKFNLSPSIAMSYALLPNNGLLIRLMLKSCYRMPSFNELYYLKFGNTQLRPEQAMMVNCGITYKESLFNKAKIETTVDAYYNKVKDKLVVFPSLYVWKMVNFGKVNIYGLDFTTNVSLPISKGFSLQGTVSYSLQQALDRSDSTTYSFNKQLPYTPKHSAHCTLVAQFPWISVGYSMSTNSERYIMMQQTSEYRLAPFTEHSITLSKDFMLKQAKMMCSLTLQNITNQQYDIIKYYPMPGRQVRFTASLTL</sequence>
<keyword evidence="4" id="KW-0675">Receptor</keyword>
<evidence type="ECO:0000313" key="5">
    <source>
        <dbReference type="Proteomes" id="UP000788426"/>
    </source>
</evidence>
<dbReference type="PANTHER" id="PTHR30069:SF29">
    <property type="entry name" value="HEMOGLOBIN AND HEMOGLOBIN-HAPTOGLOBIN-BINDING PROTEIN 1-RELATED"/>
    <property type="match status" value="1"/>
</dbReference>
<feature type="chain" id="PRO_5045993633" evidence="2">
    <location>
        <begin position="21"/>
        <end position="664"/>
    </location>
</feature>
<evidence type="ECO:0000313" key="4">
    <source>
        <dbReference type="EMBL" id="MBW4768519.1"/>
    </source>
</evidence>
<evidence type="ECO:0000256" key="2">
    <source>
        <dbReference type="SAM" id="SignalP"/>
    </source>
</evidence>
<evidence type="ECO:0000259" key="3">
    <source>
        <dbReference type="Pfam" id="PF07715"/>
    </source>
</evidence>
<evidence type="ECO:0000256" key="1">
    <source>
        <dbReference type="ARBA" id="ARBA00022729"/>
    </source>
</evidence>
<proteinExistence type="predicted"/>
<dbReference type="Pfam" id="PF07715">
    <property type="entry name" value="Plug"/>
    <property type="match status" value="1"/>
</dbReference>
<keyword evidence="1 2" id="KW-0732">Signal</keyword>
<organism evidence="4 5">
    <name type="scientific">Hoylesella nanceiensis</name>
    <dbReference type="NCBI Taxonomy" id="425941"/>
    <lineage>
        <taxon>Bacteria</taxon>
        <taxon>Pseudomonadati</taxon>
        <taxon>Bacteroidota</taxon>
        <taxon>Bacteroidia</taxon>
        <taxon>Bacteroidales</taxon>
        <taxon>Prevotellaceae</taxon>
        <taxon>Hoylesella</taxon>
    </lineage>
</organism>
<keyword evidence="5" id="KW-1185">Reference proteome</keyword>
<dbReference type="InterPro" id="IPR012910">
    <property type="entry name" value="Plug_dom"/>
</dbReference>
<gene>
    <name evidence="4" type="ORF">KZO38_01875</name>
</gene>
<protein>
    <submittedName>
        <fullName evidence="4">TonB-dependent receptor plug domain-containing protein</fullName>
    </submittedName>
</protein>
<dbReference type="EMBL" id="JAHXCT010000001">
    <property type="protein sequence ID" value="MBW4768519.1"/>
    <property type="molecule type" value="Genomic_DNA"/>
</dbReference>
<reference evidence="4 5" key="1">
    <citation type="submission" date="2021-07" db="EMBL/GenBank/DDBJ databases">
        <title>Genomic diversity and antimicrobial resistance of Prevotella spp. isolated from chronic lung disease airways.</title>
        <authorList>
            <person name="Webb K.A."/>
            <person name="Olagoke O.S."/>
            <person name="Baird T."/>
            <person name="Neill J."/>
            <person name="Pham A."/>
            <person name="Wells T.J."/>
            <person name="Ramsay K.A."/>
            <person name="Bell S.C."/>
            <person name="Sarovich D.S."/>
            <person name="Price E.P."/>
        </authorList>
    </citation>
    <scope>NUCLEOTIDE SEQUENCE [LARGE SCALE GENOMIC DNA]</scope>
    <source>
        <strain evidence="4 5">SCHI0011.S.12</strain>
    </source>
</reference>
<feature type="domain" description="TonB-dependent receptor plug" evidence="3">
    <location>
        <begin position="49"/>
        <end position="142"/>
    </location>
</feature>
<dbReference type="Proteomes" id="UP000788426">
    <property type="component" value="Unassembled WGS sequence"/>
</dbReference>
<comment type="caution">
    <text evidence="4">The sequence shown here is derived from an EMBL/GenBank/DDBJ whole genome shotgun (WGS) entry which is preliminary data.</text>
</comment>
<dbReference type="InterPro" id="IPR039426">
    <property type="entry name" value="TonB-dep_rcpt-like"/>
</dbReference>
<dbReference type="PANTHER" id="PTHR30069">
    <property type="entry name" value="TONB-DEPENDENT OUTER MEMBRANE RECEPTOR"/>
    <property type="match status" value="1"/>
</dbReference>
<dbReference type="RefSeq" id="WP_219479361.1">
    <property type="nucleotide sequence ID" value="NZ_JAHXCT010000001.1"/>
</dbReference>